<dbReference type="AlphaFoldDB" id="A0AAV4MXC8"/>
<gene>
    <name evidence="2" type="ORF">CDAR_6251</name>
</gene>
<organism evidence="2 3">
    <name type="scientific">Caerostris darwini</name>
    <dbReference type="NCBI Taxonomy" id="1538125"/>
    <lineage>
        <taxon>Eukaryota</taxon>
        <taxon>Metazoa</taxon>
        <taxon>Ecdysozoa</taxon>
        <taxon>Arthropoda</taxon>
        <taxon>Chelicerata</taxon>
        <taxon>Arachnida</taxon>
        <taxon>Araneae</taxon>
        <taxon>Araneomorphae</taxon>
        <taxon>Entelegynae</taxon>
        <taxon>Araneoidea</taxon>
        <taxon>Araneidae</taxon>
        <taxon>Caerostris</taxon>
    </lineage>
</organism>
<dbReference type="Proteomes" id="UP001054837">
    <property type="component" value="Unassembled WGS sequence"/>
</dbReference>
<feature type="region of interest" description="Disordered" evidence="1">
    <location>
        <begin position="1"/>
        <end position="22"/>
    </location>
</feature>
<name>A0AAV4MXC8_9ARAC</name>
<proteinExistence type="predicted"/>
<sequence length="78" mass="9114">MADSQQADTPPPQSKEEVMSEKPVIKPLSAIAHRMFHPPKLERNTPAWNIKYKLEELEEKRKRRPVVRTPSPRKVDSR</sequence>
<evidence type="ECO:0000313" key="2">
    <source>
        <dbReference type="EMBL" id="GIX77094.1"/>
    </source>
</evidence>
<reference evidence="2 3" key="1">
    <citation type="submission" date="2021-06" db="EMBL/GenBank/DDBJ databases">
        <title>Caerostris darwini draft genome.</title>
        <authorList>
            <person name="Kono N."/>
            <person name="Arakawa K."/>
        </authorList>
    </citation>
    <scope>NUCLEOTIDE SEQUENCE [LARGE SCALE GENOMIC DNA]</scope>
</reference>
<comment type="caution">
    <text evidence="2">The sequence shown here is derived from an EMBL/GenBank/DDBJ whole genome shotgun (WGS) entry which is preliminary data.</text>
</comment>
<dbReference type="EMBL" id="BPLQ01000985">
    <property type="protein sequence ID" value="GIX77094.1"/>
    <property type="molecule type" value="Genomic_DNA"/>
</dbReference>
<feature type="region of interest" description="Disordered" evidence="1">
    <location>
        <begin position="59"/>
        <end position="78"/>
    </location>
</feature>
<evidence type="ECO:0000256" key="1">
    <source>
        <dbReference type="SAM" id="MobiDB-lite"/>
    </source>
</evidence>
<keyword evidence="3" id="KW-1185">Reference proteome</keyword>
<accession>A0AAV4MXC8</accession>
<protein>
    <submittedName>
        <fullName evidence="2">Uncharacterized protein</fullName>
    </submittedName>
</protein>
<evidence type="ECO:0000313" key="3">
    <source>
        <dbReference type="Proteomes" id="UP001054837"/>
    </source>
</evidence>